<organism evidence="1 2">
    <name type="scientific">Paenibacillus thiaminolyticus</name>
    <name type="common">Bacillus thiaminolyticus</name>
    <dbReference type="NCBI Taxonomy" id="49283"/>
    <lineage>
        <taxon>Bacteria</taxon>
        <taxon>Bacillati</taxon>
        <taxon>Bacillota</taxon>
        <taxon>Bacilli</taxon>
        <taxon>Bacillales</taxon>
        <taxon>Paenibacillaceae</taxon>
        <taxon>Paenibacillus</taxon>
    </lineage>
</organism>
<reference evidence="1 2" key="1">
    <citation type="submission" date="2019-07" db="EMBL/GenBank/DDBJ databases">
        <title>Paenibacillus thiaminolyticus NRRL B-4156.</title>
        <authorList>
            <person name="Hehnly C."/>
            <person name="Zhang L."/>
        </authorList>
    </citation>
    <scope>NUCLEOTIDE SEQUENCE [LARGE SCALE GENOMIC DNA]</scope>
    <source>
        <strain evidence="1 2">NRRL B-4156</strain>
    </source>
</reference>
<name>A0AAP9DRT6_PANTH</name>
<gene>
    <name evidence="1" type="ORF">FLT43_05605</name>
</gene>
<evidence type="ECO:0000313" key="1">
    <source>
        <dbReference type="EMBL" id="QDM43034.1"/>
    </source>
</evidence>
<protein>
    <submittedName>
        <fullName evidence="1">Uncharacterized protein</fullName>
    </submittedName>
</protein>
<dbReference type="Proteomes" id="UP000315377">
    <property type="component" value="Chromosome"/>
</dbReference>
<sequence>MTPMNWSWAEPSWQELEEASRAAERMKWIIAEISGMNSPPADDVSRSAAGFAVPGVRIINDAMELPACLIG</sequence>
<dbReference type="EMBL" id="CP041405">
    <property type="protein sequence ID" value="QDM43034.1"/>
    <property type="molecule type" value="Genomic_DNA"/>
</dbReference>
<evidence type="ECO:0000313" key="2">
    <source>
        <dbReference type="Proteomes" id="UP000315377"/>
    </source>
</evidence>
<proteinExistence type="predicted"/>
<accession>A0AAP9DRT6</accession>
<dbReference type="AlphaFoldDB" id="A0AAP9DRT6"/>